<dbReference type="PANTHER" id="PTHR30518">
    <property type="entry name" value="ENDOLYTIC MUREIN TRANSGLYCOSYLASE"/>
    <property type="match status" value="1"/>
</dbReference>
<dbReference type="PANTHER" id="PTHR30518:SF2">
    <property type="entry name" value="ENDOLYTIC MUREIN TRANSGLYCOSYLASE"/>
    <property type="match status" value="1"/>
</dbReference>
<comment type="subcellular location">
    <subcellularLocation>
        <location evidence="7">Cell membrane</location>
        <topology evidence="7">Single-pass membrane protein</topology>
    </subcellularLocation>
</comment>
<reference evidence="8 9" key="1">
    <citation type="journal article" date="2016" name="Nat. Commun.">
        <title>Thousands of microbial genomes shed light on interconnected biogeochemical processes in an aquifer system.</title>
        <authorList>
            <person name="Anantharaman K."/>
            <person name="Brown C.T."/>
            <person name="Hug L.A."/>
            <person name="Sharon I."/>
            <person name="Castelle C.J."/>
            <person name="Probst A.J."/>
            <person name="Thomas B.C."/>
            <person name="Singh A."/>
            <person name="Wilkins M.J."/>
            <person name="Karaoz U."/>
            <person name="Brodie E.L."/>
            <person name="Williams K.H."/>
            <person name="Hubbard S.S."/>
            <person name="Banfield J.F."/>
        </authorList>
    </citation>
    <scope>NUCLEOTIDE SEQUENCE [LARGE SCALE GENOMIC DNA]</scope>
</reference>
<dbReference type="Gene3D" id="3.30.1490.480">
    <property type="entry name" value="Endolytic murein transglycosylase"/>
    <property type="match status" value="2"/>
</dbReference>
<comment type="caution">
    <text evidence="8">The sequence shown here is derived from an EMBL/GenBank/DDBJ whole genome shotgun (WGS) entry which is preliminary data.</text>
</comment>
<dbReference type="GO" id="GO:0009252">
    <property type="term" value="P:peptidoglycan biosynthetic process"/>
    <property type="evidence" value="ECO:0007669"/>
    <property type="project" value="UniProtKB-UniRule"/>
</dbReference>
<dbReference type="HAMAP" id="MF_02065">
    <property type="entry name" value="MltG"/>
    <property type="match status" value="1"/>
</dbReference>
<evidence type="ECO:0000256" key="6">
    <source>
        <dbReference type="ARBA" id="ARBA00023316"/>
    </source>
</evidence>
<comment type="similarity">
    <text evidence="7">Belongs to the transglycosylase MltG family.</text>
</comment>
<evidence type="ECO:0000256" key="7">
    <source>
        <dbReference type="HAMAP-Rule" id="MF_02065"/>
    </source>
</evidence>
<protein>
    <recommendedName>
        <fullName evidence="7">Endolytic murein transglycosylase</fullName>
        <ecNumber evidence="7">4.2.2.29</ecNumber>
    </recommendedName>
    <alternativeName>
        <fullName evidence="7">Peptidoglycan lytic transglycosylase</fullName>
    </alternativeName>
    <alternativeName>
        <fullName evidence="7">Peptidoglycan polymerization terminase</fullName>
    </alternativeName>
</protein>
<evidence type="ECO:0000256" key="3">
    <source>
        <dbReference type="ARBA" id="ARBA00022989"/>
    </source>
</evidence>
<sequence>MLPAYFTKYRIVVGAAASFMVLASIVLFIIFLQPVLKSDVSPKEVTIGRGDGLGEIATQLKGENLIQSNLVFQLFALVTLRAHLLKPGNYVFSRAISTPEIVRQLVLGGRDEVVVVIPEGFSAREIDMLLSKEGIIKKGELISIALKKKLEGYLFPDTYLFYRGSEVNMVLIKFSETFKEKVEPLLGTEKNALETLILASLIEKEVPNSDDRKIVAGILLKRLASDWPLQVDASICYLKPGKCYPLIPLDFKIDSPYNTYLYKGLPIAPIANPGIDAIIAVLHPEKSSYWFYLSDSKTGKTFFAKTLEEHNKNKTRVLLNP</sequence>
<evidence type="ECO:0000256" key="1">
    <source>
        <dbReference type="ARBA" id="ARBA00022475"/>
    </source>
</evidence>
<feature type="site" description="Important for catalytic activity" evidence="7">
    <location>
        <position position="205"/>
    </location>
</feature>
<dbReference type="NCBIfam" id="TIGR00247">
    <property type="entry name" value="endolytic transglycosylase MltG"/>
    <property type="match status" value="1"/>
</dbReference>
<keyword evidence="3 7" id="KW-1133">Transmembrane helix</keyword>
<gene>
    <name evidence="7" type="primary">mltG</name>
    <name evidence="8" type="ORF">A2774_02545</name>
</gene>
<evidence type="ECO:0000256" key="4">
    <source>
        <dbReference type="ARBA" id="ARBA00023136"/>
    </source>
</evidence>
<keyword evidence="5 7" id="KW-0456">Lyase</keyword>
<dbReference type="EC" id="4.2.2.29" evidence="7"/>
<keyword evidence="4 7" id="KW-0472">Membrane</keyword>
<keyword evidence="6 7" id="KW-0961">Cell wall biogenesis/degradation</keyword>
<organism evidence="8 9">
    <name type="scientific">Candidatus Roizmanbacteria bacterium RIFCSPHIGHO2_01_FULL_39_12c</name>
    <dbReference type="NCBI Taxonomy" id="1802031"/>
    <lineage>
        <taxon>Bacteria</taxon>
        <taxon>Candidatus Roizmaniibacteriota</taxon>
    </lineage>
</organism>
<dbReference type="GO" id="GO:0008932">
    <property type="term" value="F:lytic endotransglycosylase activity"/>
    <property type="evidence" value="ECO:0007669"/>
    <property type="project" value="UniProtKB-UniRule"/>
</dbReference>
<keyword evidence="1 7" id="KW-1003">Cell membrane</keyword>
<dbReference type="Proteomes" id="UP000177208">
    <property type="component" value="Unassembled WGS sequence"/>
</dbReference>
<evidence type="ECO:0000256" key="5">
    <source>
        <dbReference type="ARBA" id="ARBA00023239"/>
    </source>
</evidence>
<accession>A0A1F7GCZ1</accession>
<evidence type="ECO:0000313" key="9">
    <source>
        <dbReference type="Proteomes" id="UP000177208"/>
    </source>
</evidence>
<evidence type="ECO:0000256" key="2">
    <source>
        <dbReference type="ARBA" id="ARBA00022692"/>
    </source>
</evidence>
<dbReference type="Pfam" id="PF02618">
    <property type="entry name" value="YceG"/>
    <property type="match status" value="1"/>
</dbReference>
<evidence type="ECO:0000313" key="8">
    <source>
        <dbReference type="EMBL" id="OGK16769.1"/>
    </source>
</evidence>
<comment type="function">
    <text evidence="7">Functions as a peptidoglycan terminase that cleaves nascent peptidoglycan strands endolytically to terminate their elongation.</text>
</comment>
<feature type="transmembrane region" description="Helical" evidence="7">
    <location>
        <begin position="12"/>
        <end position="32"/>
    </location>
</feature>
<dbReference type="GO" id="GO:0071555">
    <property type="term" value="P:cell wall organization"/>
    <property type="evidence" value="ECO:0007669"/>
    <property type="project" value="UniProtKB-KW"/>
</dbReference>
<dbReference type="InterPro" id="IPR003770">
    <property type="entry name" value="MLTG-like"/>
</dbReference>
<dbReference type="AlphaFoldDB" id="A0A1F7GCZ1"/>
<proteinExistence type="inferred from homology"/>
<dbReference type="EMBL" id="MFZG01000018">
    <property type="protein sequence ID" value="OGK16769.1"/>
    <property type="molecule type" value="Genomic_DNA"/>
</dbReference>
<comment type="catalytic activity">
    <reaction evidence="7">
        <text>a peptidoglycan chain = a peptidoglycan chain with N-acetyl-1,6-anhydromuramyl-[peptide] at the reducing end + a peptidoglycan chain with N-acetylglucosamine at the non-reducing end.</text>
        <dbReference type="EC" id="4.2.2.29"/>
    </reaction>
</comment>
<dbReference type="GO" id="GO:0005886">
    <property type="term" value="C:plasma membrane"/>
    <property type="evidence" value="ECO:0007669"/>
    <property type="project" value="UniProtKB-SubCell"/>
</dbReference>
<name>A0A1F7GCZ1_9BACT</name>
<keyword evidence="2 7" id="KW-0812">Transmembrane</keyword>